<dbReference type="Pfam" id="PF02519">
    <property type="entry name" value="Auxin_inducible"/>
    <property type="match status" value="1"/>
</dbReference>
<dbReference type="OrthoDB" id="625231at2759"/>
<name>A0A5J5BT12_9ASTE</name>
<organism evidence="2 3">
    <name type="scientific">Nyssa sinensis</name>
    <dbReference type="NCBI Taxonomy" id="561372"/>
    <lineage>
        <taxon>Eukaryota</taxon>
        <taxon>Viridiplantae</taxon>
        <taxon>Streptophyta</taxon>
        <taxon>Embryophyta</taxon>
        <taxon>Tracheophyta</taxon>
        <taxon>Spermatophyta</taxon>
        <taxon>Magnoliopsida</taxon>
        <taxon>eudicotyledons</taxon>
        <taxon>Gunneridae</taxon>
        <taxon>Pentapetalae</taxon>
        <taxon>asterids</taxon>
        <taxon>Cornales</taxon>
        <taxon>Nyssaceae</taxon>
        <taxon>Nyssa</taxon>
    </lineage>
</organism>
<dbReference type="EMBL" id="CM018033">
    <property type="protein sequence ID" value="KAA8546059.1"/>
    <property type="molecule type" value="Genomic_DNA"/>
</dbReference>
<gene>
    <name evidence="2" type="ORF">F0562_020490</name>
</gene>
<protein>
    <submittedName>
        <fullName evidence="2">Uncharacterized protein</fullName>
    </submittedName>
</protein>
<sequence length="121" mass="13567">MTSEEHVGLEHQRGLTESRKQSHVVFDKAKPILKLESLLSKTQLCPSATTAKVPKGHFAVYIGDVQKKRFVVPISYLNHPSFQKLLTRAEEEFGFDNPTGALTIPCEEQAFIDLTTQLNTL</sequence>
<dbReference type="Proteomes" id="UP000325577">
    <property type="component" value="Linkage Group LG10"/>
</dbReference>
<dbReference type="InterPro" id="IPR003676">
    <property type="entry name" value="SAUR_fam"/>
</dbReference>
<dbReference type="AlphaFoldDB" id="A0A5J5BT12"/>
<proteinExistence type="inferred from homology"/>
<dbReference type="GO" id="GO:0009733">
    <property type="term" value="P:response to auxin"/>
    <property type="evidence" value="ECO:0007669"/>
    <property type="project" value="InterPro"/>
</dbReference>
<comment type="similarity">
    <text evidence="1">Belongs to the ARG7 family.</text>
</comment>
<reference evidence="2 3" key="1">
    <citation type="submission" date="2019-09" db="EMBL/GenBank/DDBJ databases">
        <title>A chromosome-level genome assembly of the Chinese tupelo Nyssa sinensis.</title>
        <authorList>
            <person name="Yang X."/>
            <person name="Kang M."/>
            <person name="Yang Y."/>
            <person name="Xiong H."/>
            <person name="Wang M."/>
            <person name="Zhang Z."/>
            <person name="Wang Z."/>
            <person name="Wu H."/>
            <person name="Ma T."/>
            <person name="Liu J."/>
            <person name="Xi Z."/>
        </authorList>
    </citation>
    <scope>NUCLEOTIDE SEQUENCE [LARGE SCALE GENOMIC DNA]</scope>
    <source>
        <strain evidence="2">J267</strain>
        <tissue evidence="2">Leaf</tissue>
    </source>
</reference>
<accession>A0A5J5BT12</accession>
<evidence type="ECO:0000313" key="2">
    <source>
        <dbReference type="EMBL" id="KAA8546059.1"/>
    </source>
</evidence>
<dbReference type="PANTHER" id="PTHR31929">
    <property type="entry name" value="SAUR-LIKE AUXIN-RESPONSIVE PROTEIN FAMILY-RELATED"/>
    <property type="match status" value="1"/>
</dbReference>
<evidence type="ECO:0000256" key="1">
    <source>
        <dbReference type="ARBA" id="ARBA00006974"/>
    </source>
</evidence>
<evidence type="ECO:0000313" key="3">
    <source>
        <dbReference type="Proteomes" id="UP000325577"/>
    </source>
</evidence>
<keyword evidence="3" id="KW-1185">Reference proteome</keyword>